<evidence type="ECO:0000313" key="4">
    <source>
        <dbReference type="Proteomes" id="UP000316096"/>
    </source>
</evidence>
<keyword evidence="1" id="KW-0812">Transmembrane</keyword>
<comment type="caution">
    <text evidence="3">The sequence shown here is derived from an EMBL/GenBank/DDBJ whole genome shotgun (WGS) entry which is preliminary data.</text>
</comment>
<keyword evidence="2" id="KW-0732">Signal</keyword>
<dbReference type="AlphaFoldDB" id="A0A543CU87"/>
<reference evidence="3 4" key="1">
    <citation type="submission" date="2019-06" db="EMBL/GenBank/DDBJ databases">
        <title>Sequencing the genomes of 1000 actinobacteria strains.</title>
        <authorList>
            <person name="Klenk H.-P."/>
        </authorList>
    </citation>
    <scope>NUCLEOTIDE SEQUENCE [LARGE SCALE GENOMIC DNA]</scope>
    <source>
        <strain evidence="3 4">DSM 102200</strain>
    </source>
</reference>
<dbReference type="EMBL" id="VFOZ01000001">
    <property type="protein sequence ID" value="TQM00675.1"/>
    <property type="molecule type" value="Genomic_DNA"/>
</dbReference>
<keyword evidence="4" id="KW-1185">Reference proteome</keyword>
<feature type="transmembrane region" description="Helical" evidence="1">
    <location>
        <begin position="57"/>
        <end position="73"/>
    </location>
</feature>
<evidence type="ECO:0000256" key="2">
    <source>
        <dbReference type="SAM" id="SignalP"/>
    </source>
</evidence>
<dbReference type="OrthoDB" id="74134at2"/>
<keyword evidence="1" id="KW-1133">Transmembrane helix</keyword>
<proteinExistence type="predicted"/>
<organism evidence="3 4">
    <name type="scientific">Actinoallomurus bryophytorum</name>
    <dbReference type="NCBI Taxonomy" id="1490222"/>
    <lineage>
        <taxon>Bacteria</taxon>
        <taxon>Bacillati</taxon>
        <taxon>Actinomycetota</taxon>
        <taxon>Actinomycetes</taxon>
        <taxon>Streptosporangiales</taxon>
        <taxon>Thermomonosporaceae</taxon>
        <taxon>Actinoallomurus</taxon>
    </lineage>
</organism>
<evidence type="ECO:0000313" key="3">
    <source>
        <dbReference type="EMBL" id="TQM00675.1"/>
    </source>
</evidence>
<feature type="transmembrane region" description="Helical" evidence="1">
    <location>
        <begin position="80"/>
        <end position="99"/>
    </location>
</feature>
<keyword evidence="1" id="KW-0472">Membrane</keyword>
<accession>A0A543CU87</accession>
<gene>
    <name evidence="3" type="ORF">FB559_6392</name>
</gene>
<dbReference type="RefSeq" id="WP_141960393.1">
    <property type="nucleotide sequence ID" value="NZ_VFOZ01000001.1"/>
</dbReference>
<dbReference type="Proteomes" id="UP000316096">
    <property type="component" value="Unassembled WGS sequence"/>
</dbReference>
<feature type="signal peptide" evidence="2">
    <location>
        <begin position="1"/>
        <end position="26"/>
    </location>
</feature>
<evidence type="ECO:0000256" key="1">
    <source>
        <dbReference type="SAM" id="Phobius"/>
    </source>
</evidence>
<name>A0A543CU87_9ACTN</name>
<protein>
    <submittedName>
        <fullName evidence="3">Uncharacterized protein</fullName>
    </submittedName>
</protein>
<feature type="chain" id="PRO_5021734498" evidence="2">
    <location>
        <begin position="27"/>
        <end position="140"/>
    </location>
</feature>
<sequence>MNTRIRCVALGLLAASALFTGIWAYAAPVNWYANFPGLGRSWLPQLGPYNEHLAKDTGAMFLAMAVLTIISLRHVRDVRLVRTTGAAWLVFSVPHLVFHTRHLDMYGKEDQVLNVVVLSVLVLLATLLLVPSRRRSAQGG</sequence>
<feature type="transmembrane region" description="Helical" evidence="1">
    <location>
        <begin position="111"/>
        <end position="130"/>
    </location>
</feature>